<dbReference type="CDD" id="cd10948">
    <property type="entry name" value="CE4_BsPdaA_like"/>
    <property type="match status" value="1"/>
</dbReference>
<protein>
    <submittedName>
        <fullName evidence="4">Peptidoglycan-N-acetylmuramic acid deacetylase PdaA</fullName>
        <ecNumber evidence="4">3.5.1.-</ecNumber>
    </submittedName>
</protein>
<dbReference type="Pfam" id="PF01522">
    <property type="entry name" value="Polysacc_deac_1"/>
    <property type="match status" value="1"/>
</dbReference>
<dbReference type="InterPro" id="IPR002509">
    <property type="entry name" value="NODB_dom"/>
</dbReference>
<keyword evidence="4" id="KW-0378">Hydrolase</keyword>
<dbReference type="GO" id="GO:0016020">
    <property type="term" value="C:membrane"/>
    <property type="evidence" value="ECO:0007669"/>
    <property type="project" value="TreeGrafter"/>
</dbReference>
<evidence type="ECO:0000259" key="3">
    <source>
        <dbReference type="PROSITE" id="PS51677"/>
    </source>
</evidence>
<evidence type="ECO:0000256" key="2">
    <source>
        <dbReference type="SAM" id="SignalP"/>
    </source>
</evidence>
<feature type="region of interest" description="Disordered" evidence="1">
    <location>
        <begin position="79"/>
        <end position="98"/>
    </location>
</feature>
<name>A0A6N2ULI6_9FIRM</name>
<dbReference type="AlphaFoldDB" id="A0A6N2ULI6"/>
<dbReference type="GO" id="GO:0016810">
    <property type="term" value="F:hydrolase activity, acting on carbon-nitrogen (but not peptide) bonds"/>
    <property type="evidence" value="ECO:0007669"/>
    <property type="project" value="InterPro"/>
</dbReference>
<dbReference type="PROSITE" id="PS51677">
    <property type="entry name" value="NODB"/>
    <property type="match status" value="1"/>
</dbReference>
<feature type="compositionally biased region" description="Low complexity" evidence="1">
    <location>
        <begin position="20"/>
        <end position="64"/>
    </location>
</feature>
<dbReference type="EC" id="3.5.1.-" evidence="4"/>
<organism evidence="4">
    <name type="scientific">uncultured Anaerotruncus sp</name>
    <dbReference type="NCBI Taxonomy" id="905011"/>
    <lineage>
        <taxon>Bacteria</taxon>
        <taxon>Bacillati</taxon>
        <taxon>Bacillota</taxon>
        <taxon>Clostridia</taxon>
        <taxon>Eubacteriales</taxon>
        <taxon>Oscillospiraceae</taxon>
        <taxon>Anaerotruncus</taxon>
        <taxon>environmental samples</taxon>
    </lineage>
</organism>
<reference evidence="4" key="1">
    <citation type="submission" date="2019-11" db="EMBL/GenBank/DDBJ databases">
        <authorList>
            <person name="Feng L."/>
        </authorList>
    </citation>
    <scope>NUCLEOTIDE SEQUENCE</scope>
    <source>
        <strain evidence="4">AundefinedLFYP135</strain>
    </source>
</reference>
<dbReference type="PANTHER" id="PTHR10587:SF78">
    <property type="entry name" value="PEPTIDOGLYCAN-N-ACETYLMURAMIC ACID DEACETYLASE PDAA"/>
    <property type="match status" value="1"/>
</dbReference>
<feature type="signal peptide" evidence="2">
    <location>
        <begin position="1"/>
        <end position="19"/>
    </location>
</feature>
<dbReference type="SUPFAM" id="SSF88713">
    <property type="entry name" value="Glycoside hydrolase/deacetylase"/>
    <property type="match status" value="1"/>
</dbReference>
<dbReference type="GO" id="GO:0005975">
    <property type="term" value="P:carbohydrate metabolic process"/>
    <property type="evidence" value="ECO:0007669"/>
    <property type="project" value="InterPro"/>
</dbReference>
<dbReference type="InterPro" id="IPR011330">
    <property type="entry name" value="Glyco_hydro/deAcase_b/a-brl"/>
</dbReference>
<dbReference type="PANTHER" id="PTHR10587">
    <property type="entry name" value="GLYCOSYL TRANSFERASE-RELATED"/>
    <property type="match status" value="1"/>
</dbReference>
<keyword evidence="2" id="KW-0732">Signal</keyword>
<dbReference type="Gene3D" id="3.20.20.370">
    <property type="entry name" value="Glycoside hydrolase/deacetylase"/>
    <property type="match status" value="1"/>
</dbReference>
<evidence type="ECO:0000313" key="4">
    <source>
        <dbReference type="EMBL" id="VYT16086.1"/>
    </source>
</evidence>
<dbReference type="InterPro" id="IPR050248">
    <property type="entry name" value="Polysacc_deacetylase_ArnD"/>
</dbReference>
<sequence>MKRFATLALAVALVLSVTACSSRDGDGSSSSSLPMSSSVPEPSSSMDEESSSSSLPMEPEGSSEAESAMSTDLEQIGTLDGTKLGWGPGTNKDERGRPYGAIQYQEKYGKYNAHYIAPDSQNIYLTFDEGYENGYTEKILDALKEKDAHAVFFVTLPYVKQNTALVQRMIDEGHIVGNHSDKHLSYPDLSLEDARADVLRLHDYMKENFNYEMTLFRFPMGEFCEKDLALLQSMGYKTVFWSFAYRDWEVDKQMGAEAAFQKVTENLHFGEIMLLHAVSKDNAEILPRLIDYIRAEGYTIADYDVDYTVQDSPAEESSSK</sequence>
<feature type="domain" description="NodB homology" evidence="3">
    <location>
        <begin position="121"/>
        <end position="301"/>
    </location>
</feature>
<accession>A0A6N2ULI6</accession>
<dbReference type="EMBL" id="CACRSL010000003">
    <property type="protein sequence ID" value="VYT16086.1"/>
    <property type="molecule type" value="Genomic_DNA"/>
</dbReference>
<feature type="region of interest" description="Disordered" evidence="1">
    <location>
        <begin position="20"/>
        <end position="70"/>
    </location>
</feature>
<dbReference type="PROSITE" id="PS51257">
    <property type="entry name" value="PROKAR_LIPOPROTEIN"/>
    <property type="match status" value="1"/>
</dbReference>
<gene>
    <name evidence="4" type="primary">pdaA</name>
    <name evidence="4" type="ORF">AULFYP135_01890</name>
</gene>
<proteinExistence type="predicted"/>
<feature type="chain" id="PRO_5038831803" evidence="2">
    <location>
        <begin position="20"/>
        <end position="320"/>
    </location>
</feature>
<evidence type="ECO:0000256" key="1">
    <source>
        <dbReference type="SAM" id="MobiDB-lite"/>
    </source>
</evidence>
<dbReference type="InterPro" id="IPR014235">
    <property type="entry name" value="Spore_PdaA"/>
</dbReference>